<keyword evidence="8" id="KW-0539">Nucleus</keyword>
<name>A0A545VHF3_9HYPO</name>
<dbReference type="GO" id="GO:0008270">
    <property type="term" value="F:zinc ion binding"/>
    <property type="evidence" value="ECO:0007669"/>
    <property type="project" value="UniProtKB-KW"/>
</dbReference>
<dbReference type="SMART" id="SM00184">
    <property type="entry name" value="RING"/>
    <property type="match status" value="1"/>
</dbReference>
<gene>
    <name evidence="13" type="ORF">IF1G_01084</name>
</gene>
<dbReference type="PROSITE" id="PS50089">
    <property type="entry name" value="ZF_RING_2"/>
    <property type="match status" value="1"/>
</dbReference>
<dbReference type="InterPro" id="IPR013083">
    <property type="entry name" value="Znf_RING/FYVE/PHD"/>
</dbReference>
<dbReference type="InterPro" id="IPR018957">
    <property type="entry name" value="Znf_C3HC4_RING-type"/>
</dbReference>
<dbReference type="InterPro" id="IPR000571">
    <property type="entry name" value="Znf_CCCH"/>
</dbReference>
<keyword evidence="6 7" id="KW-0862">Zinc</keyword>
<reference evidence="13 14" key="1">
    <citation type="journal article" date="2019" name="Appl. Microbiol. Biotechnol.">
        <title>Genome sequence of Isaria javanica and comparative genome analysis insights into family S53 peptidase evolution in fungal entomopathogens.</title>
        <authorList>
            <person name="Lin R."/>
            <person name="Zhang X."/>
            <person name="Xin B."/>
            <person name="Zou M."/>
            <person name="Gao Y."/>
            <person name="Qin F."/>
            <person name="Hu Q."/>
            <person name="Xie B."/>
            <person name="Cheng X."/>
        </authorList>
    </citation>
    <scope>NUCLEOTIDE SEQUENCE [LARGE SCALE GENOMIC DNA]</scope>
    <source>
        <strain evidence="13 14">IJ1G</strain>
    </source>
</reference>
<evidence type="ECO:0000256" key="8">
    <source>
        <dbReference type="RuleBase" id="RU367110"/>
    </source>
</evidence>
<dbReference type="GO" id="GO:0006397">
    <property type="term" value="P:mRNA processing"/>
    <property type="evidence" value="ECO:0007669"/>
    <property type="project" value="UniProtKB-KW"/>
</dbReference>
<feature type="region of interest" description="Disordered" evidence="10">
    <location>
        <begin position="1"/>
        <end position="73"/>
    </location>
</feature>
<evidence type="ECO:0000256" key="3">
    <source>
        <dbReference type="ARBA" id="ARBA00011524"/>
    </source>
</evidence>
<keyword evidence="4 7" id="KW-0479">Metal-binding</keyword>
<keyword evidence="14" id="KW-1185">Reference proteome</keyword>
<evidence type="ECO:0000256" key="5">
    <source>
        <dbReference type="ARBA" id="ARBA00022771"/>
    </source>
</evidence>
<dbReference type="SUPFAM" id="SSF57850">
    <property type="entry name" value="RING/U-box"/>
    <property type="match status" value="1"/>
</dbReference>
<dbReference type="PROSITE" id="PS00518">
    <property type="entry name" value="ZF_RING_1"/>
    <property type="match status" value="1"/>
</dbReference>
<dbReference type="GO" id="GO:0003677">
    <property type="term" value="F:DNA binding"/>
    <property type="evidence" value="ECO:0007669"/>
    <property type="project" value="UniProtKB-UniRule"/>
</dbReference>
<feature type="zinc finger region" description="C3H1-type" evidence="7">
    <location>
        <begin position="178"/>
        <end position="206"/>
    </location>
</feature>
<evidence type="ECO:0000259" key="11">
    <source>
        <dbReference type="PROSITE" id="PS50089"/>
    </source>
</evidence>
<dbReference type="InterPro" id="IPR036855">
    <property type="entry name" value="Znf_CCCH_sf"/>
</dbReference>
<sequence>MDSEAVAAAPVALFKKRGAKGKANIRKRPATPPPAASDSDSDYSSSEDESGQRVKRRKKTAVITASSKAAGAAAAGGKELTASAYTADRSVPITSANDATKQTNWYDEHAADALSAKNLLGSAASSRGGAGSAAAAPDGTYKGLANQTSFIARNPDAPQRSVGPIKAATNIRTVTVMDFAPDVCKDYKKTGFCGFGDNCKYLHSREDVKQGWQLDKDWDISSKGKTHLGGTVVANANREQAGGRSLTTTTEEAEEEAMLEKIPFKCIICEGDYREPVVTRCGHYFCEPCALKRYRKDPTCAACAVGTNGVFNSAKRLKKLLEKKRDRAEKKRLAEEAEEAAAEGKA</sequence>
<evidence type="ECO:0000256" key="10">
    <source>
        <dbReference type="SAM" id="MobiDB-lite"/>
    </source>
</evidence>
<feature type="coiled-coil region" evidence="9">
    <location>
        <begin position="311"/>
        <end position="343"/>
    </location>
</feature>
<comment type="function">
    <text evidence="1 8">Involved in pre-mRNA splicing.</text>
</comment>
<keyword evidence="9" id="KW-0175">Coiled coil</keyword>
<evidence type="ECO:0000256" key="6">
    <source>
        <dbReference type="ARBA" id="ARBA00022833"/>
    </source>
</evidence>
<feature type="domain" description="C3H1-type" evidence="12">
    <location>
        <begin position="178"/>
        <end position="206"/>
    </location>
</feature>
<feature type="compositionally biased region" description="Acidic residues" evidence="10">
    <location>
        <begin position="39"/>
        <end position="49"/>
    </location>
</feature>
<dbReference type="EMBL" id="SPUK01000001">
    <property type="protein sequence ID" value="TQW01153.1"/>
    <property type="molecule type" value="Genomic_DNA"/>
</dbReference>
<evidence type="ECO:0000313" key="14">
    <source>
        <dbReference type="Proteomes" id="UP000315783"/>
    </source>
</evidence>
<dbReference type="FunFam" id="3.30.40.10:FF:000045">
    <property type="entry name" value="RING finger protein 113A"/>
    <property type="match status" value="1"/>
</dbReference>
<evidence type="ECO:0000256" key="4">
    <source>
        <dbReference type="ARBA" id="ARBA00022723"/>
    </source>
</evidence>
<keyword evidence="8" id="KW-0507">mRNA processing</keyword>
<dbReference type="GO" id="GO:0005684">
    <property type="term" value="C:U2-type spliceosomal complex"/>
    <property type="evidence" value="ECO:0007669"/>
    <property type="project" value="TreeGrafter"/>
</dbReference>
<dbReference type="PANTHER" id="PTHR12930">
    <property type="entry name" value="ZINC FINGER PROTEIN 183"/>
    <property type="match status" value="1"/>
</dbReference>
<evidence type="ECO:0000256" key="9">
    <source>
        <dbReference type="SAM" id="Coils"/>
    </source>
</evidence>
<feature type="compositionally biased region" description="Low complexity" evidence="10">
    <location>
        <begin position="64"/>
        <end position="73"/>
    </location>
</feature>
<keyword evidence="8" id="KW-0238">DNA-binding</keyword>
<evidence type="ECO:0000259" key="12">
    <source>
        <dbReference type="PROSITE" id="PS50103"/>
    </source>
</evidence>
<comment type="subcellular location">
    <subcellularLocation>
        <location evidence="8">Nucleus</location>
    </subcellularLocation>
</comment>
<evidence type="ECO:0000256" key="7">
    <source>
        <dbReference type="PROSITE-ProRule" id="PRU00723"/>
    </source>
</evidence>
<dbReference type="Proteomes" id="UP000315783">
    <property type="component" value="Unassembled WGS sequence"/>
</dbReference>
<dbReference type="SUPFAM" id="SSF90229">
    <property type="entry name" value="CCCH zinc finger"/>
    <property type="match status" value="1"/>
</dbReference>
<protein>
    <recommendedName>
        <fullName evidence="8">Pre-mRNA-splicing factor CWC24</fullName>
    </recommendedName>
</protein>
<dbReference type="Gene3D" id="3.30.40.10">
    <property type="entry name" value="Zinc/RING finger domain, C3HC4 (zinc finger)"/>
    <property type="match status" value="1"/>
</dbReference>
<dbReference type="PROSITE" id="PS50103">
    <property type="entry name" value="ZF_C3H1"/>
    <property type="match status" value="1"/>
</dbReference>
<dbReference type="CDD" id="cd16539">
    <property type="entry name" value="RING-HC_RNF113A_B"/>
    <property type="match status" value="1"/>
</dbReference>
<accession>A0A545VHF3</accession>
<dbReference type="Pfam" id="PF00642">
    <property type="entry name" value="zf-CCCH"/>
    <property type="match status" value="1"/>
</dbReference>
<dbReference type="InterPro" id="IPR001841">
    <property type="entry name" value="Znf_RING"/>
</dbReference>
<proteinExistence type="inferred from homology"/>
<dbReference type="Pfam" id="PF00097">
    <property type="entry name" value="zf-C3HC4"/>
    <property type="match status" value="1"/>
</dbReference>
<dbReference type="InterPro" id="IPR039971">
    <property type="entry name" value="CWC24-like"/>
</dbReference>
<feature type="domain" description="RING-type" evidence="11">
    <location>
        <begin position="266"/>
        <end position="303"/>
    </location>
</feature>
<comment type="subunit">
    <text evidence="3 8">Associated with the spliceosome.</text>
</comment>
<evidence type="ECO:0000256" key="1">
    <source>
        <dbReference type="ARBA" id="ARBA00003777"/>
    </source>
</evidence>
<feature type="compositionally biased region" description="Basic residues" evidence="10">
    <location>
        <begin position="14"/>
        <end position="29"/>
    </location>
</feature>
<keyword evidence="8" id="KW-0747">Spliceosome</keyword>
<dbReference type="GO" id="GO:0034247">
    <property type="term" value="P:snoRNA splicing"/>
    <property type="evidence" value="ECO:0007669"/>
    <property type="project" value="TreeGrafter"/>
</dbReference>
<dbReference type="AlphaFoldDB" id="A0A545VHF3"/>
<dbReference type="STRING" id="43265.A0A545VHF3"/>
<dbReference type="SMART" id="SM00356">
    <property type="entry name" value="ZnF_C3H1"/>
    <property type="match status" value="1"/>
</dbReference>
<comment type="caution">
    <text evidence="13">The sequence shown here is derived from an EMBL/GenBank/DDBJ whole genome shotgun (WGS) entry which is preliminary data.</text>
</comment>
<keyword evidence="5 7" id="KW-0863">Zinc-finger</keyword>
<dbReference type="InterPro" id="IPR017907">
    <property type="entry name" value="Znf_RING_CS"/>
</dbReference>
<dbReference type="Gene3D" id="4.10.1000.10">
    <property type="entry name" value="Zinc finger, CCCH-type"/>
    <property type="match status" value="1"/>
</dbReference>
<keyword evidence="8" id="KW-0508">mRNA splicing</keyword>
<comment type="similarity">
    <text evidence="2 8">Belongs to the CWC24 family.</text>
</comment>
<evidence type="ECO:0000256" key="2">
    <source>
        <dbReference type="ARBA" id="ARBA00009161"/>
    </source>
</evidence>
<dbReference type="PANTHER" id="PTHR12930:SF0">
    <property type="entry name" value="RING FINGER PROTEIN 113B"/>
    <property type="match status" value="1"/>
</dbReference>
<organism evidence="13 14">
    <name type="scientific">Cordyceps javanica</name>
    <dbReference type="NCBI Taxonomy" id="43265"/>
    <lineage>
        <taxon>Eukaryota</taxon>
        <taxon>Fungi</taxon>
        <taxon>Dikarya</taxon>
        <taxon>Ascomycota</taxon>
        <taxon>Pezizomycotina</taxon>
        <taxon>Sordariomycetes</taxon>
        <taxon>Hypocreomycetidae</taxon>
        <taxon>Hypocreales</taxon>
        <taxon>Cordycipitaceae</taxon>
        <taxon>Cordyceps</taxon>
    </lineage>
</organism>
<dbReference type="OrthoDB" id="25761at2759"/>
<evidence type="ECO:0000313" key="13">
    <source>
        <dbReference type="EMBL" id="TQW01153.1"/>
    </source>
</evidence>